<protein>
    <recommendedName>
        <fullName evidence="4">VOC domain-containing protein</fullName>
    </recommendedName>
</protein>
<reference evidence="3" key="1">
    <citation type="submission" date="2016-10" db="EMBL/GenBank/DDBJ databases">
        <authorList>
            <person name="Varghese N."/>
            <person name="Submissions S."/>
        </authorList>
    </citation>
    <scope>NUCLEOTIDE SEQUENCE [LARGE SCALE GENOMIC DNA]</scope>
    <source>
        <strain evidence="3">ES.061</strain>
    </source>
</reference>
<evidence type="ECO:0000313" key="2">
    <source>
        <dbReference type="EMBL" id="SEB62533.1"/>
    </source>
</evidence>
<sequence>MNISATQNESRSQHDAGPATKPKLSGGRNIAMKVPPHQYDETVRFYRDVLGMEQIEELLPAVGFRFGANQLWIDKTPGMSQSELWLEIVTDDTKAAAARLEAAGIARCDDIEPLGENFDGFWISSPAQIIHLVDSKSGAW</sequence>
<accession>A0A1H4KVW1</accession>
<evidence type="ECO:0008006" key="4">
    <source>
        <dbReference type="Google" id="ProtNLM"/>
    </source>
</evidence>
<dbReference type="SUPFAM" id="SSF54593">
    <property type="entry name" value="Glyoxalase/Bleomycin resistance protein/Dihydroxybiphenyl dioxygenase"/>
    <property type="match status" value="1"/>
</dbReference>
<evidence type="ECO:0000313" key="3">
    <source>
        <dbReference type="Proteomes" id="UP000199064"/>
    </source>
</evidence>
<proteinExistence type="predicted"/>
<keyword evidence="3" id="KW-1185">Reference proteome</keyword>
<evidence type="ECO:0000256" key="1">
    <source>
        <dbReference type="SAM" id="MobiDB-lite"/>
    </source>
</evidence>
<dbReference type="RefSeq" id="WP_007007969.1">
    <property type="nucleotide sequence ID" value="NZ_FNSL01000001.1"/>
</dbReference>
<dbReference type="AlphaFoldDB" id="A0A1H4KVW1"/>
<dbReference type="Proteomes" id="UP000199064">
    <property type="component" value="Unassembled WGS sequence"/>
</dbReference>
<feature type="compositionally biased region" description="Polar residues" evidence="1">
    <location>
        <begin position="1"/>
        <end position="10"/>
    </location>
</feature>
<gene>
    <name evidence="2" type="ORF">SAMN05216452_2497</name>
</gene>
<dbReference type="InterPro" id="IPR029068">
    <property type="entry name" value="Glyas_Bleomycin-R_OHBP_Dase"/>
</dbReference>
<feature type="region of interest" description="Disordered" evidence="1">
    <location>
        <begin position="1"/>
        <end position="32"/>
    </location>
</feature>
<name>A0A1H4KVW1_9HYPH</name>
<dbReference type="Gene3D" id="3.10.180.10">
    <property type="entry name" value="2,3-Dihydroxybiphenyl 1,2-Dioxygenase, domain 1"/>
    <property type="match status" value="1"/>
</dbReference>
<organism evidence="2 3">
    <name type="scientific">Nitratireductor aquibiodomus</name>
    <dbReference type="NCBI Taxonomy" id="204799"/>
    <lineage>
        <taxon>Bacteria</taxon>
        <taxon>Pseudomonadati</taxon>
        <taxon>Pseudomonadota</taxon>
        <taxon>Alphaproteobacteria</taxon>
        <taxon>Hyphomicrobiales</taxon>
        <taxon>Phyllobacteriaceae</taxon>
        <taxon>Nitratireductor</taxon>
    </lineage>
</organism>
<dbReference type="EMBL" id="FNSL01000001">
    <property type="protein sequence ID" value="SEB62533.1"/>
    <property type="molecule type" value="Genomic_DNA"/>
</dbReference>